<comment type="pathway">
    <text evidence="4">Quinol/quinone metabolism; menaquinone biosynthesis; menaquinol from 1,4-dihydroxy-2-naphthoate: step 2/2.</text>
</comment>
<comment type="catalytic activity">
    <reaction evidence="4">
        <text>a 2-demethylmenaquinol + S-adenosyl-L-methionine = a menaquinol + S-adenosyl-L-homocysteine + H(+)</text>
        <dbReference type="Rhea" id="RHEA:42640"/>
        <dbReference type="Rhea" id="RHEA-COMP:9539"/>
        <dbReference type="Rhea" id="RHEA-COMP:9563"/>
        <dbReference type="ChEBI" id="CHEBI:15378"/>
        <dbReference type="ChEBI" id="CHEBI:18151"/>
        <dbReference type="ChEBI" id="CHEBI:55437"/>
        <dbReference type="ChEBI" id="CHEBI:57856"/>
        <dbReference type="ChEBI" id="CHEBI:59789"/>
        <dbReference type="EC" id="2.1.1.163"/>
    </reaction>
</comment>
<keyword evidence="2 4" id="KW-0808">Transferase</keyword>
<dbReference type="CDD" id="cd02440">
    <property type="entry name" value="AdoMet_MTases"/>
    <property type="match status" value="1"/>
</dbReference>
<dbReference type="NCBIfam" id="TIGR01934">
    <property type="entry name" value="MenG_MenH_UbiE"/>
    <property type="match status" value="1"/>
</dbReference>
<keyword evidence="4" id="KW-0474">Menaquinone biosynthesis</keyword>
<dbReference type="Proteomes" id="UP001521931">
    <property type="component" value="Unassembled WGS sequence"/>
</dbReference>
<name>A0ABS9Q0L4_9MICO</name>
<dbReference type="GO" id="GO:0032259">
    <property type="term" value="P:methylation"/>
    <property type="evidence" value="ECO:0007669"/>
    <property type="project" value="UniProtKB-KW"/>
</dbReference>
<organism evidence="5 6">
    <name type="scientific">Arsenicicoccus bolidensis</name>
    <dbReference type="NCBI Taxonomy" id="229480"/>
    <lineage>
        <taxon>Bacteria</taxon>
        <taxon>Bacillati</taxon>
        <taxon>Actinomycetota</taxon>
        <taxon>Actinomycetes</taxon>
        <taxon>Micrococcales</taxon>
        <taxon>Intrasporangiaceae</taxon>
        <taxon>Arsenicicoccus</taxon>
    </lineage>
</organism>
<dbReference type="EMBL" id="JAKRCV010000012">
    <property type="protein sequence ID" value="MCG7321428.1"/>
    <property type="molecule type" value="Genomic_DNA"/>
</dbReference>
<gene>
    <name evidence="4" type="primary">menG</name>
    <name evidence="5" type="ORF">MHL29_05895</name>
</gene>
<keyword evidence="1 4" id="KW-0489">Methyltransferase</keyword>
<dbReference type="InterPro" id="IPR029063">
    <property type="entry name" value="SAM-dependent_MTases_sf"/>
</dbReference>
<comment type="similarity">
    <text evidence="4">Belongs to the class I-like SAM-binding methyltransferase superfamily. MenG/UbiE family.</text>
</comment>
<proteinExistence type="inferred from homology"/>
<comment type="caution">
    <text evidence="5">The sequence shown here is derived from an EMBL/GenBank/DDBJ whole genome shotgun (WGS) entry which is preliminary data.</text>
</comment>
<dbReference type="Gene3D" id="3.40.50.150">
    <property type="entry name" value="Vaccinia Virus protein VP39"/>
    <property type="match status" value="1"/>
</dbReference>
<dbReference type="GO" id="GO:0043770">
    <property type="term" value="F:demethylmenaquinone methyltransferase activity"/>
    <property type="evidence" value="ECO:0007669"/>
    <property type="project" value="UniProtKB-EC"/>
</dbReference>
<dbReference type="RefSeq" id="WP_037214694.1">
    <property type="nucleotide sequence ID" value="NZ_DAMCTM010000015.1"/>
</dbReference>
<evidence type="ECO:0000256" key="3">
    <source>
        <dbReference type="ARBA" id="ARBA00022691"/>
    </source>
</evidence>
<feature type="binding site" evidence="4">
    <location>
        <begin position="102"/>
        <end position="103"/>
    </location>
    <ligand>
        <name>S-adenosyl-L-methionine</name>
        <dbReference type="ChEBI" id="CHEBI:59789"/>
    </ligand>
</feature>
<evidence type="ECO:0000256" key="1">
    <source>
        <dbReference type="ARBA" id="ARBA00022603"/>
    </source>
</evidence>
<accession>A0ABS9Q0L4</accession>
<feature type="binding site" evidence="4">
    <location>
        <position position="80"/>
    </location>
    <ligand>
        <name>S-adenosyl-L-methionine</name>
        <dbReference type="ChEBI" id="CHEBI:59789"/>
    </ligand>
</feature>
<dbReference type="NCBIfam" id="NF001241">
    <property type="entry name" value="PRK00216.1-2"/>
    <property type="match status" value="1"/>
</dbReference>
<evidence type="ECO:0000313" key="5">
    <source>
        <dbReference type="EMBL" id="MCG7321428.1"/>
    </source>
</evidence>
<keyword evidence="3 4" id="KW-0949">S-adenosyl-L-methionine</keyword>
<evidence type="ECO:0000256" key="4">
    <source>
        <dbReference type="HAMAP-Rule" id="MF_01813"/>
    </source>
</evidence>
<keyword evidence="6" id="KW-1185">Reference proteome</keyword>
<feature type="binding site" evidence="4">
    <location>
        <position position="119"/>
    </location>
    <ligand>
        <name>S-adenosyl-L-methionine</name>
        <dbReference type="ChEBI" id="CHEBI:59789"/>
    </ligand>
</feature>
<sequence>MSRATLSKQPHEVASMFDETAGRYDLMNDVMTFGQMRLWRRAVTSAVAAGPGETILDIAAGTGMSSLPFVEAGARVVPADFSLGMLRVGKERRAALPFTAADATRLPFADDSFDVVTMSYGLRNVVDTDAALAEFLRVTRPGGRLVVGESSQPTNRAFRTLYTTYLMGALPTVARTLSSNPDSYVYLAESMRAWPDQRTLATRIQRAGWSQVQWRNLTGGIAAVHRAVKPV</sequence>
<feature type="binding site" evidence="4">
    <location>
        <position position="62"/>
    </location>
    <ligand>
        <name>S-adenosyl-L-methionine</name>
        <dbReference type="ChEBI" id="CHEBI:59789"/>
    </ligand>
</feature>
<dbReference type="InterPro" id="IPR004033">
    <property type="entry name" value="UbiE/COQ5_MeTrFase"/>
</dbReference>
<reference evidence="5 6" key="1">
    <citation type="submission" date="2022-02" db="EMBL/GenBank/DDBJ databases">
        <title>Uncovering new skin microbiome diversity through culturing and metagenomics.</title>
        <authorList>
            <person name="Conlan S."/>
            <person name="Deming C."/>
            <person name="Nisc Comparative Sequencing Program N."/>
            <person name="Segre J.A."/>
        </authorList>
    </citation>
    <scope>NUCLEOTIDE SEQUENCE [LARGE SCALE GENOMIC DNA]</scope>
    <source>
        <strain evidence="5 6">ACRQZ</strain>
    </source>
</reference>
<protein>
    <recommendedName>
        <fullName evidence="4">Demethylmenaquinone methyltransferase</fullName>
        <ecNumber evidence="4">2.1.1.163</ecNumber>
    </recommendedName>
</protein>
<evidence type="ECO:0000256" key="2">
    <source>
        <dbReference type="ARBA" id="ARBA00022679"/>
    </source>
</evidence>
<dbReference type="Pfam" id="PF01209">
    <property type="entry name" value="Ubie_methyltran"/>
    <property type="match status" value="1"/>
</dbReference>
<comment type="function">
    <text evidence="4">Methyltransferase required for the conversion of demethylmenaquinol (DMKH2) to menaquinol (MKH2).</text>
</comment>
<evidence type="ECO:0000313" key="6">
    <source>
        <dbReference type="Proteomes" id="UP001521931"/>
    </source>
</evidence>
<dbReference type="SUPFAM" id="SSF53335">
    <property type="entry name" value="S-adenosyl-L-methionine-dependent methyltransferases"/>
    <property type="match status" value="1"/>
</dbReference>
<dbReference type="EC" id="2.1.1.163" evidence="4"/>
<dbReference type="PANTHER" id="PTHR43591">
    <property type="entry name" value="METHYLTRANSFERASE"/>
    <property type="match status" value="1"/>
</dbReference>
<dbReference type="HAMAP" id="MF_01813">
    <property type="entry name" value="MenG_UbiE_methyltr"/>
    <property type="match status" value="1"/>
</dbReference>
<dbReference type="PROSITE" id="PS51608">
    <property type="entry name" value="SAM_MT_UBIE"/>
    <property type="match status" value="1"/>
</dbReference>
<dbReference type="PANTHER" id="PTHR43591:SF24">
    <property type="entry name" value="2-METHOXY-6-POLYPRENYL-1,4-BENZOQUINOL METHYLASE, MITOCHONDRIAL"/>
    <property type="match status" value="1"/>
</dbReference>